<organism evidence="6">
    <name type="scientific">Gaeumannomyces tritici (strain R3-111a-1)</name>
    <name type="common">Wheat and barley take-all root rot fungus</name>
    <name type="synonym">Gaeumannomyces graminis var. tritici</name>
    <dbReference type="NCBI Taxonomy" id="644352"/>
    <lineage>
        <taxon>Eukaryota</taxon>
        <taxon>Fungi</taxon>
        <taxon>Dikarya</taxon>
        <taxon>Ascomycota</taxon>
        <taxon>Pezizomycotina</taxon>
        <taxon>Sordariomycetes</taxon>
        <taxon>Sordariomycetidae</taxon>
        <taxon>Magnaporthales</taxon>
        <taxon>Magnaporthaceae</taxon>
        <taxon>Gaeumannomyces</taxon>
    </lineage>
</organism>
<comment type="function">
    <text evidence="3">Necessary for protein synthesis in mitochondria. Functions as a ribosome recycling factor in mitochondria.</text>
</comment>
<dbReference type="OrthoDB" id="407355at2759"/>
<dbReference type="HOGENOM" id="CLU_863417_0_0_1"/>
<dbReference type="GO" id="GO:0043023">
    <property type="term" value="F:ribosomal large subunit binding"/>
    <property type="evidence" value="ECO:0007669"/>
    <property type="project" value="TreeGrafter"/>
</dbReference>
<dbReference type="GO" id="GO:0005739">
    <property type="term" value="C:mitochondrion"/>
    <property type="evidence" value="ECO:0007669"/>
    <property type="project" value="TreeGrafter"/>
</dbReference>
<dbReference type="VEuPathDB" id="FungiDB:GGTG_03978"/>
<dbReference type="Proteomes" id="UP000006039">
    <property type="component" value="Unassembled WGS sequence"/>
</dbReference>
<name>J3NRS8_GAET3</name>
<sequence length="322" mass="34467">MAGSKATQTALCRAGSALLALSEISPHPRAHRAVATQALATLRRPAHPPNPSSPSRSPPPPAWRTTTTTRACGRCLSTGTALGKKHTYGKGAKKSKAAKAASSSSSEDGPEDGDGDAAASPSKKKADPENADDFGEVEELYARLTRRTQEKLQAMRQGGRFSPDALGRVPVVLAKGSPAVPLSEAALVDVQGGRVVQLTLFEPSHRRAVMSAIQSSPQFNQQPQPDPDDEAVLTLKVEPERLEDQLRAVKEACHGLRDGLRRATAARQKKHAQWGRAALILPDAVVQLNKKIQKMQDAQMKEVDLMENDCIKALKKSHGQAV</sequence>
<comment type="similarity">
    <text evidence="1">Belongs to the RRF family.</text>
</comment>
<evidence type="ECO:0000256" key="4">
    <source>
        <dbReference type="SAM" id="MobiDB-lite"/>
    </source>
</evidence>
<dbReference type="Pfam" id="PF01765">
    <property type="entry name" value="RRF"/>
    <property type="match status" value="1"/>
</dbReference>
<dbReference type="RefSeq" id="XP_009220029.1">
    <property type="nucleotide sequence ID" value="XM_009221765.1"/>
</dbReference>
<evidence type="ECO:0000313" key="8">
    <source>
        <dbReference type="Proteomes" id="UP000006039"/>
    </source>
</evidence>
<keyword evidence="8" id="KW-1185">Reference proteome</keyword>
<feature type="compositionally biased region" description="Pro residues" evidence="4">
    <location>
        <begin position="47"/>
        <end position="62"/>
    </location>
</feature>
<protein>
    <recommendedName>
        <fullName evidence="5">Ribosome recycling factor domain-containing protein</fullName>
    </recommendedName>
</protein>
<accession>J3NRS8</accession>
<dbReference type="PANTHER" id="PTHR20982">
    <property type="entry name" value="RIBOSOME RECYCLING FACTOR"/>
    <property type="match status" value="1"/>
</dbReference>
<reference evidence="7" key="4">
    <citation type="journal article" date="2015" name="G3 (Bethesda)">
        <title>Genome sequences of three phytopathogenic species of the Magnaporthaceae family of fungi.</title>
        <authorList>
            <person name="Okagaki L.H."/>
            <person name="Nunes C.C."/>
            <person name="Sailsbery J."/>
            <person name="Clay B."/>
            <person name="Brown D."/>
            <person name="John T."/>
            <person name="Oh Y."/>
            <person name="Young N."/>
            <person name="Fitzgerald M."/>
            <person name="Haas B.J."/>
            <person name="Zeng Q."/>
            <person name="Young S."/>
            <person name="Adiconis X."/>
            <person name="Fan L."/>
            <person name="Levin J.Z."/>
            <person name="Mitchell T.K."/>
            <person name="Okubara P.A."/>
            <person name="Farman M.L."/>
            <person name="Kohn L.M."/>
            <person name="Birren B."/>
            <person name="Ma L.-J."/>
            <person name="Dean R.A."/>
        </authorList>
    </citation>
    <scope>NUCLEOTIDE SEQUENCE</scope>
    <source>
        <strain evidence="7">R3-111a-1</strain>
    </source>
</reference>
<evidence type="ECO:0000256" key="2">
    <source>
        <dbReference type="ARBA" id="ARBA00022917"/>
    </source>
</evidence>
<evidence type="ECO:0000256" key="1">
    <source>
        <dbReference type="ARBA" id="ARBA00005912"/>
    </source>
</evidence>
<keyword evidence="2" id="KW-0648">Protein biosynthesis</keyword>
<dbReference type="Gene3D" id="3.30.1360.40">
    <property type="match status" value="1"/>
</dbReference>
<reference evidence="8" key="1">
    <citation type="submission" date="2010-07" db="EMBL/GenBank/DDBJ databases">
        <title>The genome sequence of Gaeumannomyces graminis var. tritici strain R3-111a-1.</title>
        <authorList>
            <consortium name="The Broad Institute Genome Sequencing Platform"/>
            <person name="Ma L.-J."/>
            <person name="Dead R."/>
            <person name="Young S."/>
            <person name="Zeng Q."/>
            <person name="Koehrsen M."/>
            <person name="Alvarado L."/>
            <person name="Berlin A."/>
            <person name="Chapman S.B."/>
            <person name="Chen Z."/>
            <person name="Freedman E."/>
            <person name="Gellesch M."/>
            <person name="Goldberg J."/>
            <person name="Griggs A."/>
            <person name="Gujja S."/>
            <person name="Heilman E.R."/>
            <person name="Heiman D."/>
            <person name="Hepburn T."/>
            <person name="Howarth C."/>
            <person name="Jen D."/>
            <person name="Larson L."/>
            <person name="Mehta T."/>
            <person name="Neiman D."/>
            <person name="Pearson M."/>
            <person name="Roberts A."/>
            <person name="Saif S."/>
            <person name="Shea T."/>
            <person name="Shenoy N."/>
            <person name="Sisk P."/>
            <person name="Stolte C."/>
            <person name="Sykes S."/>
            <person name="Walk T."/>
            <person name="White J."/>
            <person name="Yandava C."/>
            <person name="Haas B."/>
            <person name="Nusbaum C."/>
            <person name="Birren B."/>
        </authorList>
    </citation>
    <scope>NUCLEOTIDE SEQUENCE [LARGE SCALE GENOMIC DNA]</scope>
    <source>
        <strain evidence="8">R3-111a-1</strain>
    </source>
</reference>
<evidence type="ECO:0000313" key="6">
    <source>
        <dbReference type="EMBL" id="EJT78884.1"/>
    </source>
</evidence>
<dbReference type="InterPro" id="IPR036191">
    <property type="entry name" value="RRF_sf"/>
</dbReference>
<feature type="domain" description="Ribosome recycling factor" evidence="5">
    <location>
        <begin position="149"/>
        <end position="309"/>
    </location>
</feature>
<dbReference type="STRING" id="644352.J3NRS8"/>
<dbReference type="Gene3D" id="1.10.132.20">
    <property type="entry name" value="Ribosome-recycling factor"/>
    <property type="match status" value="1"/>
</dbReference>
<feature type="compositionally biased region" description="Basic residues" evidence="4">
    <location>
        <begin position="83"/>
        <end position="97"/>
    </location>
</feature>
<reference evidence="6" key="3">
    <citation type="submission" date="2010-09" db="EMBL/GenBank/DDBJ databases">
        <title>Annotation of Gaeumannomyces graminis var. tritici R3-111a-1.</title>
        <authorList>
            <consortium name="The Broad Institute Genome Sequencing Platform"/>
            <person name="Ma L.-J."/>
            <person name="Dead R."/>
            <person name="Young S.K."/>
            <person name="Zeng Q."/>
            <person name="Gargeya S."/>
            <person name="Fitzgerald M."/>
            <person name="Haas B."/>
            <person name="Abouelleil A."/>
            <person name="Alvarado L."/>
            <person name="Arachchi H.M."/>
            <person name="Berlin A."/>
            <person name="Brown A."/>
            <person name="Chapman S.B."/>
            <person name="Chen Z."/>
            <person name="Dunbar C."/>
            <person name="Freedman E."/>
            <person name="Gearin G."/>
            <person name="Gellesch M."/>
            <person name="Goldberg J."/>
            <person name="Griggs A."/>
            <person name="Gujja S."/>
            <person name="Heiman D."/>
            <person name="Howarth C."/>
            <person name="Larson L."/>
            <person name="Lui A."/>
            <person name="MacDonald P.J.P."/>
            <person name="Mehta T."/>
            <person name="Montmayeur A."/>
            <person name="Murphy C."/>
            <person name="Neiman D."/>
            <person name="Pearson M."/>
            <person name="Priest M."/>
            <person name="Roberts A."/>
            <person name="Saif S."/>
            <person name="Shea T."/>
            <person name="Shenoy N."/>
            <person name="Sisk P."/>
            <person name="Stolte C."/>
            <person name="Sykes S."/>
            <person name="Yandava C."/>
            <person name="Wortman J."/>
            <person name="Nusbaum C."/>
            <person name="Birren B."/>
        </authorList>
    </citation>
    <scope>NUCLEOTIDE SEQUENCE</scope>
    <source>
        <strain evidence="6">R3-111a-1</strain>
    </source>
</reference>
<evidence type="ECO:0000256" key="3">
    <source>
        <dbReference type="ARBA" id="ARBA00024909"/>
    </source>
</evidence>
<dbReference type="eggNOG" id="KOG4759">
    <property type="taxonomic scope" value="Eukaryota"/>
</dbReference>
<dbReference type="InterPro" id="IPR023584">
    <property type="entry name" value="Ribosome_recyc_fac_dom"/>
</dbReference>
<reference evidence="6" key="2">
    <citation type="submission" date="2010-07" db="EMBL/GenBank/DDBJ databases">
        <authorList>
            <consortium name="The Broad Institute Genome Sequencing Platform"/>
            <consortium name="Broad Institute Genome Sequencing Center for Infectious Disease"/>
            <person name="Ma L.-J."/>
            <person name="Dead R."/>
            <person name="Young S."/>
            <person name="Zeng Q."/>
            <person name="Koehrsen M."/>
            <person name="Alvarado L."/>
            <person name="Berlin A."/>
            <person name="Chapman S.B."/>
            <person name="Chen Z."/>
            <person name="Freedman E."/>
            <person name="Gellesch M."/>
            <person name="Goldberg J."/>
            <person name="Griggs A."/>
            <person name="Gujja S."/>
            <person name="Heilman E.R."/>
            <person name="Heiman D."/>
            <person name="Hepburn T."/>
            <person name="Howarth C."/>
            <person name="Jen D."/>
            <person name="Larson L."/>
            <person name="Mehta T."/>
            <person name="Neiman D."/>
            <person name="Pearson M."/>
            <person name="Roberts A."/>
            <person name="Saif S."/>
            <person name="Shea T."/>
            <person name="Shenoy N."/>
            <person name="Sisk P."/>
            <person name="Stolte C."/>
            <person name="Sykes S."/>
            <person name="Walk T."/>
            <person name="White J."/>
            <person name="Yandava C."/>
            <person name="Haas B."/>
            <person name="Nusbaum C."/>
            <person name="Birren B."/>
        </authorList>
    </citation>
    <scope>NUCLEOTIDE SEQUENCE</scope>
    <source>
        <strain evidence="6">R3-111a-1</strain>
    </source>
</reference>
<proteinExistence type="inferred from homology"/>
<dbReference type="EnsemblFungi" id="EJT78884">
    <property type="protein sequence ID" value="EJT78884"/>
    <property type="gene ID" value="GGTG_03978"/>
</dbReference>
<evidence type="ECO:0000313" key="7">
    <source>
        <dbReference type="EnsemblFungi" id="EJT78884"/>
    </source>
</evidence>
<dbReference type="GeneID" id="20344436"/>
<dbReference type="SUPFAM" id="SSF55194">
    <property type="entry name" value="Ribosome recycling factor, RRF"/>
    <property type="match status" value="1"/>
</dbReference>
<gene>
    <name evidence="7" type="primary">20344436</name>
    <name evidence="6" type="ORF">GGTG_03978</name>
</gene>
<dbReference type="AlphaFoldDB" id="J3NRS8"/>
<evidence type="ECO:0000259" key="5">
    <source>
        <dbReference type="Pfam" id="PF01765"/>
    </source>
</evidence>
<dbReference type="PANTHER" id="PTHR20982:SF3">
    <property type="entry name" value="MITOCHONDRIAL RIBOSOME RECYCLING FACTOR PSEUDO 1"/>
    <property type="match status" value="1"/>
</dbReference>
<feature type="region of interest" description="Disordered" evidence="4">
    <location>
        <begin position="36"/>
        <end position="135"/>
    </location>
</feature>
<dbReference type="EMBL" id="GL385396">
    <property type="protein sequence ID" value="EJT78884.1"/>
    <property type="molecule type" value="Genomic_DNA"/>
</dbReference>
<dbReference type="GO" id="GO:0006412">
    <property type="term" value="P:translation"/>
    <property type="evidence" value="ECO:0007669"/>
    <property type="project" value="UniProtKB-KW"/>
</dbReference>
<reference evidence="7" key="5">
    <citation type="submission" date="2018-04" db="UniProtKB">
        <authorList>
            <consortium name="EnsemblFungi"/>
        </authorList>
    </citation>
    <scope>IDENTIFICATION</scope>
    <source>
        <strain evidence="7">R3-111a-1</strain>
    </source>
</reference>
<dbReference type="InterPro" id="IPR002661">
    <property type="entry name" value="Ribosome_recyc_fac"/>
</dbReference>
<feature type="compositionally biased region" description="Low complexity" evidence="4">
    <location>
        <begin position="98"/>
        <end position="107"/>
    </location>
</feature>